<proteinExistence type="predicted"/>
<gene>
    <name evidence="2" type="ORF">OG814_05540</name>
</gene>
<feature type="compositionally biased region" description="Basic residues" evidence="1">
    <location>
        <begin position="517"/>
        <end position="526"/>
    </location>
</feature>
<organism evidence="2 3">
    <name type="scientific">Streptomyces zaomyceticus</name>
    <dbReference type="NCBI Taxonomy" id="68286"/>
    <lineage>
        <taxon>Bacteria</taxon>
        <taxon>Bacillati</taxon>
        <taxon>Actinomycetota</taxon>
        <taxon>Actinomycetes</taxon>
        <taxon>Kitasatosporales</taxon>
        <taxon>Streptomycetaceae</taxon>
        <taxon>Streptomyces</taxon>
    </lineage>
</organism>
<feature type="compositionally biased region" description="Low complexity" evidence="1">
    <location>
        <begin position="236"/>
        <end position="252"/>
    </location>
</feature>
<feature type="compositionally biased region" description="Low complexity" evidence="1">
    <location>
        <begin position="504"/>
        <end position="514"/>
    </location>
</feature>
<feature type="compositionally biased region" description="Basic residues" evidence="1">
    <location>
        <begin position="494"/>
        <end position="503"/>
    </location>
</feature>
<accession>A0ABZ1L2P4</accession>
<feature type="region of interest" description="Disordered" evidence="1">
    <location>
        <begin position="476"/>
        <end position="548"/>
    </location>
</feature>
<evidence type="ECO:0000313" key="2">
    <source>
        <dbReference type="EMBL" id="WTR68774.1"/>
    </source>
</evidence>
<dbReference type="Proteomes" id="UP001622594">
    <property type="component" value="Chromosome"/>
</dbReference>
<name>A0ABZ1L2P4_9ACTN</name>
<evidence type="ECO:0000256" key="1">
    <source>
        <dbReference type="SAM" id="MobiDB-lite"/>
    </source>
</evidence>
<sequence length="548" mass="59829">MTGSDGRLVQTAVIGSRNSGRAIILPTDADELTRWRRRHPAYTYWCGTQLGGCGNELSDRLYRDKVCHFAHRPHTSCHRTATGAASADHLFIKDDLAAWAGRNRLKGKLTSRDLGSGPGDAVDFRVGAARQQHVRFQFSRLAHAEWNRARRRLSGDSATLDWVFGPGAAPPETMEELYDEYGYLLRFRFETHGAVRRIRLRAEDPRRSTDWVPLDACAMTPAGLRIPGVEPRRRSSAGPAAAGAGRGAVPAPRSREEQVLALKEALVSAARFRTRPTWETLARTAGSDLLGLSVLDRVGLLVLVDQDCGREGSPLLSALIRTGEGDPPPYVGDVVAAVGCGVPATAAVLKRWCQREVDRAFAVYGIPSRTAPPRLPLTLDGHLAAPQTAEPAQHQTIVHVKGGPVRQTATRSKPESKGLASVPLLHDTEIRHSLRSARQRRGPRPRYAAALMARAEEALTRLPEPQRTELVAEMATTRRWLDSRPGVPAQNPKQSRRAKKAANARKAAAATQTARAEKKRQGKKAKNPLQGARPLPGVGDARPKKRPT</sequence>
<feature type="region of interest" description="Disordered" evidence="1">
    <location>
        <begin position="227"/>
        <end position="255"/>
    </location>
</feature>
<keyword evidence="3" id="KW-1185">Reference proteome</keyword>
<reference evidence="2 3" key="1">
    <citation type="submission" date="2022-10" db="EMBL/GenBank/DDBJ databases">
        <title>The complete genomes of actinobacterial strains from the NBC collection.</title>
        <authorList>
            <person name="Joergensen T.S."/>
            <person name="Alvarez Arevalo M."/>
            <person name="Sterndorff E.B."/>
            <person name="Faurdal D."/>
            <person name="Vuksanovic O."/>
            <person name="Mourched A.-S."/>
            <person name="Charusanti P."/>
            <person name="Shaw S."/>
            <person name="Blin K."/>
            <person name="Weber T."/>
        </authorList>
    </citation>
    <scope>NUCLEOTIDE SEQUENCE [LARGE SCALE GENOMIC DNA]</scope>
    <source>
        <strain evidence="2 3">NBC_00123</strain>
    </source>
</reference>
<dbReference type="RefSeq" id="WP_406333611.1">
    <property type="nucleotide sequence ID" value="NZ_CP108188.1"/>
</dbReference>
<dbReference type="EMBL" id="CP108188">
    <property type="protein sequence ID" value="WTR68774.1"/>
    <property type="molecule type" value="Genomic_DNA"/>
</dbReference>
<evidence type="ECO:0000313" key="3">
    <source>
        <dbReference type="Proteomes" id="UP001622594"/>
    </source>
</evidence>
<protein>
    <submittedName>
        <fullName evidence="2">Competence protein CoiA</fullName>
    </submittedName>
</protein>